<gene>
    <name evidence="2" type="ORF">FHS52_001865</name>
    <name evidence="3" type="ORF">GRI59_10390</name>
</gene>
<dbReference type="SUPFAM" id="SSF55729">
    <property type="entry name" value="Acyl-CoA N-acyltransferases (Nat)"/>
    <property type="match status" value="1"/>
</dbReference>
<keyword evidence="5" id="KW-1185">Reference proteome</keyword>
<dbReference type="Pfam" id="PF13420">
    <property type="entry name" value="Acetyltransf_4"/>
    <property type="match status" value="1"/>
</dbReference>
<dbReference type="Proteomes" id="UP000548685">
    <property type="component" value="Unassembled WGS sequence"/>
</dbReference>
<keyword evidence="2" id="KW-0012">Acyltransferase</keyword>
<accession>A0A6I4UML1</accession>
<keyword evidence="3" id="KW-0808">Transferase</keyword>
<reference evidence="3 4" key="1">
    <citation type="submission" date="2019-12" db="EMBL/GenBank/DDBJ databases">
        <title>Genomic-based taxomic classification of the family Erythrobacteraceae.</title>
        <authorList>
            <person name="Xu L."/>
        </authorList>
    </citation>
    <scope>NUCLEOTIDE SEQUENCE [LARGE SCALE GENOMIC DNA]</scope>
    <source>
        <strain evidence="3 4">JCM 10282</strain>
    </source>
</reference>
<protein>
    <submittedName>
        <fullName evidence="3">GNAT family N-acetyltransferase</fullName>
    </submittedName>
    <submittedName>
        <fullName evidence="2">Phosphinothricin acetyltransferase</fullName>
        <ecNumber evidence="2">2.3.1.183</ecNumber>
    </submittedName>
</protein>
<evidence type="ECO:0000313" key="3">
    <source>
        <dbReference type="EMBL" id="MXP39014.1"/>
    </source>
</evidence>
<comment type="caution">
    <text evidence="3">The sequence shown here is derived from an EMBL/GenBank/DDBJ whole genome shotgun (WGS) entry which is preliminary data.</text>
</comment>
<feature type="domain" description="N-acetyltransferase" evidence="1">
    <location>
        <begin position="1"/>
        <end position="163"/>
    </location>
</feature>
<dbReference type="PANTHER" id="PTHR43072:SF8">
    <property type="entry name" value="ACYLTRANSFERASE FABY-RELATED"/>
    <property type="match status" value="1"/>
</dbReference>
<evidence type="ECO:0000313" key="5">
    <source>
        <dbReference type="Proteomes" id="UP000548685"/>
    </source>
</evidence>
<dbReference type="PROSITE" id="PS51186">
    <property type="entry name" value="GNAT"/>
    <property type="match status" value="1"/>
</dbReference>
<evidence type="ECO:0000313" key="2">
    <source>
        <dbReference type="EMBL" id="MBB3775896.1"/>
    </source>
</evidence>
<evidence type="ECO:0000259" key="1">
    <source>
        <dbReference type="PROSITE" id="PS51186"/>
    </source>
</evidence>
<reference evidence="2 5" key="2">
    <citation type="submission" date="2020-08" db="EMBL/GenBank/DDBJ databases">
        <title>Genomic Encyclopedia of Type Strains, Phase IV (KMG-IV): sequencing the most valuable type-strain genomes for metagenomic binning, comparative biology and taxonomic classification.</title>
        <authorList>
            <person name="Goeker M."/>
        </authorList>
    </citation>
    <scope>NUCLEOTIDE SEQUENCE [LARGE SCALE GENOMIC DNA]</scope>
    <source>
        <strain evidence="2 5">DSM 8510</strain>
    </source>
</reference>
<dbReference type="PANTHER" id="PTHR43072">
    <property type="entry name" value="N-ACETYLTRANSFERASE"/>
    <property type="match status" value="1"/>
</dbReference>
<dbReference type="RefSeq" id="WP_160761096.1">
    <property type="nucleotide sequence ID" value="NZ_BAAADZ010000010.1"/>
</dbReference>
<name>A0A6I4UML1_9SPHN</name>
<sequence length="169" mass="17984">MTIRPALASDAQAVCDIYAFHVAHSTATFDTVAPDAATWADKIAAVSSREWPFLVAARDGEVLGYCYATQFRDRAAYARTCEDSIYVSETARGGGVGSALLAALVAAARVSGFEQMIAVIGGGEPASIALHAKCGFVQAGRMRNVGFKFGRRLDTVYMQCDLTLEGHEP</sequence>
<dbReference type="EMBL" id="WTYB01000002">
    <property type="protein sequence ID" value="MXP39014.1"/>
    <property type="molecule type" value="Genomic_DNA"/>
</dbReference>
<dbReference type="EMBL" id="JACICE010000002">
    <property type="protein sequence ID" value="MBB3775896.1"/>
    <property type="molecule type" value="Genomic_DNA"/>
</dbReference>
<dbReference type="Gene3D" id="3.40.630.30">
    <property type="match status" value="1"/>
</dbReference>
<dbReference type="InterPro" id="IPR016181">
    <property type="entry name" value="Acyl_CoA_acyltransferase"/>
</dbReference>
<dbReference type="AlphaFoldDB" id="A0A6I4UML1"/>
<dbReference type="InterPro" id="IPR000182">
    <property type="entry name" value="GNAT_dom"/>
</dbReference>
<evidence type="ECO:0000313" key="4">
    <source>
        <dbReference type="Proteomes" id="UP000430021"/>
    </source>
</evidence>
<dbReference type="Proteomes" id="UP000430021">
    <property type="component" value="Unassembled WGS sequence"/>
</dbReference>
<proteinExistence type="predicted"/>
<organism evidence="3 4">
    <name type="scientific">Erythrobacter ramosus</name>
    <dbReference type="NCBI Taxonomy" id="35811"/>
    <lineage>
        <taxon>Bacteria</taxon>
        <taxon>Pseudomonadati</taxon>
        <taxon>Pseudomonadota</taxon>
        <taxon>Alphaproteobacteria</taxon>
        <taxon>Sphingomonadales</taxon>
        <taxon>Erythrobacteraceae</taxon>
        <taxon>Erythrobacter/Porphyrobacter group</taxon>
        <taxon>Erythrobacter</taxon>
    </lineage>
</organism>
<dbReference type="EC" id="2.3.1.183" evidence="2"/>
<dbReference type="CDD" id="cd04301">
    <property type="entry name" value="NAT_SF"/>
    <property type="match status" value="1"/>
</dbReference>
<dbReference type="GO" id="GO:0102971">
    <property type="term" value="F:phosphinothricin N-acetyltransferase activity"/>
    <property type="evidence" value="ECO:0007669"/>
    <property type="project" value="UniProtKB-EC"/>
</dbReference>
<dbReference type="OrthoDB" id="5459937at2"/>